<dbReference type="Proteomes" id="UP000596742">
    <property type="component" value="Unassembled WGS sequence"/>
</dbReference>
<evidence type="ECO:0000256" key="6">
    <source>
        <dbReference type="ARBA" id="ARBA00023242"/>
    </source>
</evidence>
<feature type="compositionally biased region" description="Basic and acidic residues" evidence="8">
    <location>
        <begin position="507"/>
        <end position="528"/>
    </location>
</feature>
<evidence type="ECO:0000256" key="8">
    <source>
        <dbReference type="SAM" id="MobiDB-lite"/>
    </source>
</evidence>
<keyword evidence="3" id="KW-0677">Repeat</keyword>
<feature type="compositionally biased region" description="Polar residues" evidence="8">
    <location>
        <begin position="199"/>
        <end position="210"/>
    </location>
</feature>
<organism evidence="10 11">
    <name type="scientific">Mytilus galloprovincialis</name>
    <name type="common">Mediterranean mussel</name>
    <dbReference type="NCBI Taxonomy" id="29158"/>
    <lineage>
        <taxon>Eukaryota</taxon>
        <taxon>Metazoa</taxon>
        <taxon>Spiralia</taxon>
        <taxon>Lophotrochozoa</taxon>
        <taxon>Mollusca</taxon>
        <taxon>Bivalvia</taxon>
        <taxon>Autobranchia</taxon>
        <taxon>Pteriomorphia</taxon>
        <taxon>Mytilida</taxon>
        <taxon>Mytiloidea</taxon>
        <taxon>Mytilidae</taxon>
        <taxon>Mytilinae</taxon>
        <taxon>Mytilus</taxon>
    </lineage>
</organism>
<accession>A0A8B6GRS0</accession>
<feature type="region of interest" description="Disordered" evidence="8">
    <location>
        <begin position="199"/>
        <end position="220"/>
    </location>
</feature>
<dbReference type="PROSITE" id="PS50157">
    <property type="entry name" value="ZINC_FINGER_C2H2_2"/>
    <property type="match status" value="6"/>
</dbReference>
<dbReference type="OrthoDB" id="3437960at2759"/>
<dbReference type="EMBL" id="UYJE01008861">
    <property type="protein sequence ID" value="VDI67999.1"/>
    <property type="molecule type" value="Genomic_DNA"/>
</dbReference>
<sequence>MLLKEAKKIHDLEVKHENDPDLVDLNFNSLVTVIDNMKKEVLEQDTMETEFKTQHAVETEGDTAKTEPFTFKREPVAMATELVSIVTGHFTIETKSGTMVTGPVIQSQKLDTYRKSSFTEKMLNSLNKDSLENYTTTVNAYPTSNPATICLTNTLNQPTNENTLQTLTYKSYQLRNQNTLQGSAENFTKTAAKAVLNEPFTQSQQSSKTAEMSPDALIDPDEMPPDVLIDPDEMPPDALIDPDEMSPDALIDPDEIKKEIVDYLEQSGTSELILSRDTVRNGQEIDGDNDNSRETQNSQELEEGKEIKLEPTDAESNLYTYEKISHLNKYVGKKSRKVYKLYKCTVCKKTFDYLLCVQNHVRIHTGDRPYKCGACPKDFVTKCSLAEHEKVHTGDRPHVCHICGITFMQKYKLAIHLQKHNGETNFSCDICGKGFIRKDHLNNHIQSHNKDRPFSCKICGQSYKTEKSVKAHERSHAPGTFQCHFCHKVYTQNRYLKVHINEKHNLSPLDKKKEEKKKLKENKESSQEKRKKTIKKTKTEEEKKEEKERYVESDSCPEEISTIRSCRKKRQIKEDDENAKPKPKRKKISI</sequence>
<dbReference type="PANTHER" id="PTHR24381">
    <property type="entry name" value="ZINC FINGER PROTEIN"/>
    <property type="match status" value="1"/>
</dbReference>
<dbReference type="Pfam" id="PF00096">
    <property type="entry name" value="zf-C2H2"/>
    <property type="match status" value="4"/>
</dbReference>
<dbReference type="PROSITE" id="PS00028">
    <property type="entry name" value="ZINC_FINGER_C2H2_1"/>
    <property type="match status" value="6"/>
</dbReference>
<dbReference type="GO" id="GO:0005634">
    <property type="term" value="C:nucleus"/>
    <property type="evidence" value="ECO:0007669"/>
    <property type="project" value="UniProtKB-SubCell"/>
</dbReference>
<feature type="region of interest" description="Disordered" evidence="8">
    <location>
        <begin position="231"/>
        <end position="250"/>
    </location>
</feature>
<keyword evidence="11" id="KW-1185">Reference proteome</keyword>
<feature type="region of interest" description="Disordered" evidence="8">
    <location>
        <begin position="274"/>
        <end position="304"/>
    </location>
</feature>
<keyword evidence="6" id="KW-0539">Nucleus</keyword>
<proteinExistence type="predicted"/>
<feature type="domain" description="C2H2-type" evidence="9">
    <location>
        <begin position="454"/>
        <end position="477"/>
    </location>
</feature>
<comment type="caution">
    <text evidence="10">The sequence shown here is derived from an EMBL/GenBank/DDBJ whole genome shotgun (WGS) entry which is preliminary data.</text>
</comment>
<feature type="domain" description="C2H2-type" evidence="9">
    <location>
        <begin position="481"/>
        <end position="504"/>
    </location>
</feature>
<dbReference type="GO" id="GO:0000977">
    <property type="term" value="F:RNA polymerase II transcription regulatory region sequence-specific DNA binding"/>
    <property type="evidence" value="ECO:0007669"/>
    <property type="project" value="TreeGrafter"/>
</dbReference>
<feature type="compositionally biased region" description="Basic residues" evidence="8">
    <location>
        <begin position="581"/>
        <end position="590"/>
    </location>
</feature>
<evidence type="ECO:0000256" key="7">
    <source>
        <dbReference type="PROSITE-ProRule" id="PRU00042"/>
    </source>
</evidence>
<evidence type="ECO:0000313" key="10">
    <source>
        <dbReference type="EMBL" id="VDI67999.1"/>
    </source>
</evidence>
<evidence type="ECO:0000256" key="4">
    <source>
        <dbReference type="ARBA" id="ARBA00022771"/>
    </source>
</evidence>
<feature type="domain" description="C2H2-type" evidence="9">
    <location>
        <begin position="342"/>
        <end position="369"/>
    </location>
</feature>
<protein>
    <recommendedName>
        <fullName evidence="9">C2H2-type domain-containing protein</fullName>
    </recommendedName>
</protein>
<feature type="domain" description="C2H2-type" evidence="9">
    <location>
        <begin position="426"/>
        <end position="453"/>
    </location>
</feature>
<keyword evidence="2" id="KW-0479">Metal-binding</keyword>
<comment type="subcellular location">
    <subcellularLocation>
        <location evidence="1">Nucleus</location>
    </subcellularLocation>
</comment>
<name>A0A8B6GRS0_MYTGA</name>
<feature type="domain" description="C2H2-type" evidence="9">
    <location>
        <begin position="370"/>
        <end position="397"/>
    </location>
</feature>
<feature type="region of interest" description="Disordered" evidence="8">
    <location>
        <begin position="507"/>
        <end position="590"/>
    </location>
</feature>
<evidence type="ECO:0000259" key="9">
    <source>
        <dbReference type="PROSITE" id="PS50157"/>
    </source>
</evidence>
<dbReference type="FunFam" id="3.30.160.60:FF:000065">
    <property type="entry name" value="B-cell CLL/lymphoma 6, member B"/>
    <property type="match status" value="1"/>
</dbReference>
<feature type="domain" description="C2H2-type" evidence="9">
    <location>
        <begin position="398"/>
        <end position="425"/>
    </location>
</feature>
<evidence type="ECO:0000256" key="3">
    <source>
        <dbReference type="ARBA" id="ARBA00022737"/>
    </source>
</evidence>
<evidence type="ECO:0000256" key="5">
    <source>
        <dbReference type="ARBA" id="ARBA00022833"/>
    </source>
</evidence>
<keyword evidence="4 7" id="KW-0863">Zinc-finger</keyword>
<dbReference type="SMART" id="SM00355">
    <property type="entry name" value="ZnF_C2H2"/>
    <property type="match status" value="6"/>
</dbReference>
<feature type="compositionally biased region" description="Acidic residues" evidence="8">
    <location>
        <begin position="231"/>
        <end position="246"/>
    </location>
</feature>
<dbReference type="SUPFAM" id="SSF57667">
    <property type="entry name" value="beta-beta-alpha zinc fingers"/>
    <property type="match status" value="3"/>
</dbReference>
<dbReference type="Gene3D" id="3.30.160.60">
    <property type="entry name" value="Classic Zinc Finger"/>
    <property type="match status" value="5"/>
</dbReference>
<evidence type="ECO:0000313" key="11">
    <source>
        <dbReference type="Proteomes" id="UP000596742"/>
    </source>
</evidence>
<dbReference type="FunFam" id="3.30.160.60:FF:000446">
    <property type="entry name" value="Zinc finger protein"/>
    <property type="match status" value="1"/>
</dbReference>
<feature type="compositionally biased region" description="Basic and acidic residues" evidence="8">
    <location>
        <begin position="537"/>
        <end position="552"/>
    </location>
</feature>
<dbReference type="GO" id="GO:0000981">
    <property type="term" value="F:DNA-binding transcription factor activity, RNA polymerase II-specific"/>
    <property type="evidence" value="ECO:0007669"/>
    <property type="project" value="TreeGrafter"/>
</dbReference>
<evidence type="ECO:0000256" key="2">
    <source>
        <dbReference type="ARBA" id="ARBA00022723"/>
    </source>
</evidence>
<dbReference type="FunFam" id="3.30.160.60:FF:002343">
    <property type="entry name" value="Zinc finger protein 33A"/>
    <property type="match status" value="1"/>
</dbReference>
<evidence type="ECO:0000256" key="1">
    <source>
        <dbReference type="ARBA" id="ARBA00004123"/>
    </source>
</evidence>
<dbReference type="InterPro" id="IPR013087">
    <property type="entry name" value="Znf_C2H2_type"/>
</dbReference>
<dbReference type="AlphaFoldDB" id="A0A8B6GRS0"/>
<dbReference type="GO" id="GO:0008270">
    <property type="term" value="F:zinc ion binding"/>
    <property type="evidence" value="ECO:0007669"/>
    <property type="project" value="UniProtKB-KW"/>
</dbReference>
<reference evidence="10" key="1">
    <citation type="submission" date="2018-11" db="EMBL/GenBank/DDBJ databases">
        <authorList>
            <person name="Alioto T."/>
            <person name="Alioto T."/>
        </authorList>
    </citation>
    <scope>NUCLEOTIDE SEQUENCE</scope>
</reference>
<gene>
    <name evidence="10" type="ORF">MGAL_10B091476</name>
</gene>
<dbReference type="PANTHER" id="PTHR24381:SF393">
    <property type="entry name" value="CHROMATIN-LINKED ADAPTOR FOR MSL PROTEINS, ISOFORM B"/>
    <property type="match status" value="1"/>
</dbReference>
<dbReference type="InterPro" id="IPR036236">
    <property type="entry name" value="Znf_C2H2_sf"/>
</dbReference>
<keyword evidence="5" id="KW-0862">Zinc</keyword>